<dbReference type="GeneID" id="38119869"/>
<dbReference type="AlphaFoldDB" id="A0A3D8QVS1"/>
<evidence type="ECO:0000313" key="4">
    <source>
        <dbReference type="Proteomes" id="UP000256690"/>
    </source>
</evidence>
<feature type="chain" id="PRO_5017648531" evidence="2">
    <location>
        <begin position="24"/>
        <end position="103"/>
    </location>
</feature>
<dbReference type="RefSeq" id="XP_026599863.1">
    <property type="nucleotide sequence ID" value="XM_026751515.1"/>
</dbReference>
<sequence>MHVHLLLPAMQLALALLPLHTLASPAPSAENHQTDTDSPSPNPPLAQRAVTTCKVINANSEVNCRAGPGFDYAMRTFVYPGGTWTCPWGVAAQQADALARRGT</sequence>
<organism evidence="3 4">
    <name type="scientific">Aspergillus mulundensis</name>
    <dbReference type="NCBI Taxonomy" id="1810919"/>
    <lineage>
        <taxon>Eukaryota</taxon>
        <taxon>Fungi</taxon>
        <taxon>Dikarya</taxon>
        <taxon>Ascomycota</taxon>
        <taxon>Pezizomycotina</taxon>
        <taxon>Eurotiomycetes</taxon>
        <taxon>Eurotiomycetidae</taxon>
        <taxon>Eurotiales</taxon>
        <taxon>Aspergillaceae</taxon>
        <taxon>Aspergillus</taxon>
        <taxon>Aspergillus subgen. Nidulantes</taxon>
    </lineage>
</organism>
<dbReference type="Proteomes" id="UP000256690">
    <property type="component" value="Unassembled WGS sequence"/>
</dbReference>
<evidence type="ECO:0000256" key="1">
    <source>
        <dbReference type="SAM" id="MobiDB-lite"/>
    </source>
</evidence>
<feature type="region of interest" description="Disordered" evidence="1">
    <location>
        <begin position="25"/>
        <end position="47"/>
    </location>
</feature>
<feature type="signal peptide" evidence="2">
    <location>
        <begin position="1"/>
        <end position="23"/>
    </location>
</feature>
<proteinExistence type="predicted"/>
<keyword evidence="2" id="KW-0732">Signal</keyword>
<gene>
    <name evidence="3" type="ORF">DSM5745_09499</name>
</gene>
<dbReference type="EMBL" id="PVWQ01000013">
    <property type="protein sequence ID" value="RDW65760.1"/>
    <property type="molecule type" value="Genomic_DNA"/>
</dbReference>
<evidence type="ECO:0000313" key="3">
    <source>
        <dbReference type="EMBL" id="RDW65760.1"/>
    </source>
</evidence>
<evidence type="ECO:0000256" key="2">
    <source>
        <dbReference type="SAM" id="SignalP"/>
    </source>
</evidence>
<accession>A0A3D8QVS1</accession>
<keyword evidence="4" id="KW-1185">Reference proteome</keyword>
<name>A0A3D8QVS1_9EURO</name>
<protein>
    <submittedName>
        <fullName evidence="3">Uncharacterized protein</fullName>
    </submittedName>
</protein>
<dbReference type="OrthoDB" id="10520753at2759"/>
<comment type="caution">
    <text evidence="3">The sequence shown here is derived from an EMBL/GenBank/DDBJ whole genome shotgun (WGS) entry which is preliminary data.</text>
</comment>
<reference evidence="3 4" key="1">
    <citation type="journal article" date="2018" name="IMA Fungus">
        <title>IMA Genome-F 9: Draft genome sequence of Annulohypoxylon stygium, Aspergillus mulundensis, Berkeleyomyces basicola (syn. Thielaviopsis basicola), Ceratocystis smalleyi, two Cercospora beticola strains, Coleophoma cylindrospora, Fusarium fracticaudum, Phialophora cf. hyalina, and Morchella septimelata.</title>
        <authorList>
            <person name="Wingfield B.D."/>
            <person name="Bills G.F."/>
            <person name="Dong Y."/>
            <person name="Huang W."/>
            <person name="Nel W.J."/>
            <person name="Swalarsk-Parry B.S."/>
            <person name="Vaghefi N."/>
            <person name="Wilken P.M."/>
            <person name="An Z."/>
            <person name="de Beer Z.W."/>
            <person name="De Vos L."/>
            <person name="Chen L."/>
            <person name="Duong T.A."/>
            <person name="Gao Y."/>
            <person name="Hammerbacher A."/>
            <person name="Kikkert J.R."/>
            <person name="Li Y."/>
            <person name="Li H."/>
            <person name="Li K."/>
            <person name="Li Q."/>
            <person name="Liu X."/>
            <person name="Ma X."/>
            <person name="Naidoo K."/>
            <person name="Pethybridge S.J."/>
            <person name="Sun J."/>
            <person name="Steenkamp E.T."/>
            <person name="van der Nest M.A."/>
            <person name="van Wyk S."/>
            <person name="Wingfield M.J."/>
            <person name="Xiong C."/>
            <person name="Yue Q."/>
            <person name="Zhang X."/>
        </authorList>
    </citation>
    <scope>NUCLEOTIDE SEQUENCE [LARGE SCALE GENOMIC DNA]</scope>
    <source>
        <strain evidence="3 4">DSM 5745</strain>
    </source>
</reference>